<name>A0A9P6ELD5_9AGAR</name>
<dbReference type="Gene3D" id="1.10.10.10">
    <property type="entry name" value="Winged helix-like DNA-binding domain superfamily/Winged helix DNA-binding domain"/>
    <property type="match status" value="1"/>
</dbReference>
<dbReference type="SUPFAM" id="SSF46767">
    <property type="entry name" value="Methylated DNA-protein cysteine methyltransferase, C-terminal domain"/>
    <property type="match status" value="1"/>
</dbReference>
<keyword evidence="6" id="KW-0808">Transferase</keyword>
<evidence type="ECO:0000256" key="9">
    <source>
        <dbReference type="ARBA" id="ARBA00030795"/>
    </source>
</evidence>
<dbReference type="EC" id="2.1.1.63" evidence="3"/>
<reference evidence="14" key="1">
    <citation type="submission" date="2020-11" db="EMBL/GenBank/DDBJ databases">
        <authorList>
            <consortium name="DOE Joint Genome Institute"/>
            <person name="Ahrendt S."/>
            <person name="Riley R."/>
            <person name="Andreopoulos W."/>
            <person name="Labutti K."/>
            <person name="Pangilinan J."/>
            <person name="Ruiz-Duenas F.J."/>
            <person name="Barrasa J.M."/>
            <person name="Sanchez-Garcia M."/>
            <person name="Camarero S."/>
            <person name="Miyauchi S."/>
            <person name="Serrano A."/>
            <person name="Linde D."/>
            <person name="Babiker R."/>
            <person name="Drula E."/>
            <person name="Ayuso-Fernandez I."/>
            <person name="Pacheco R."/>
            <person name="Padilla G."/>
            <person name="Ferreira P."/>
            <person name="Barriuso J."/>
            <person name="Kellner H."/>
            <person name="Castanera R."/>
            <person name="Alfaro M."/>
            <person name="Ramirez L."/>
            <person name="Pisabarro A.G."/>
            <person name="Kuo A."/>
            <person name="Tritt A."/>
            <person name="Lipzen A."/>
            <person name="He G."/>
            <person name="Yan M."/>
            <person name="Ng V."/>
            <person name="Cullen D."/>
            <person name="Martin F."/>
            <person name="Rosso M.-N."/>
            <person name="Henrissat B."/>
            <person name="Hibbett D."/>
            <person name="Martinez A.T."/>
            <person name="Grigoriev I.V."/>
        </authorList>
    </citation>
    <scope>NUCLEOTIDE SEQUENCE</scope>
    <source>
        <strain evidence="14">CBS 506.95</strain>
    </source>
</reference>
<evidence type="ECO:0000256" key="11">
    <source>
        <dbReference type="ARBA" id="ARBA00049348"/>
    </source>
</evidence>
<proteinExistence type="inferred from homology"/>
<dbReference type="InterPro" id="IPR036217">
    <property type="entry name" value="MethylDNA_cys_MeTrfase_DNAb"/>
</dbReference>
<dbReference type="InterPro" id="IPR014048">
    <property type="entry name" value="MethylDNA_cys_MeTrfase_DNA-bd"/>
</dbReference>
<comment type="caution">
    <text evidence="14">The sequence shown here is derived from an EMBL/GenBank/DDBJ whole genome shotgun (WGS) entry which is preliminary data.</text>
</comment>
<keyword evidence="7" id="KW-0227">DNA damage</keyword>
<dbReference type="PANTHER" id="PTHR10815:SF13">
    <property type="entry name" value="METHYLATED-DNA--PROTEIN-CYSTEINE METHYLTRANSFERASE"/>
    <property type="match status" value="1"/>
</dbReference>
<evidence type="ECO:0000256" key="2">
    <source>
        <dbReference type="ARBA" id="ARBA00008711"/>
    </source>
</evidence>
<evidence type="ECO:0000313" key="15">
    <source>
        <dbReference type="Proteomes" id="UP000807306"/>
    </source>
</evidence>
<evidence type="ECO:0000256" key="1">
    <source>
        <dbReference type="ARBA" id="ARBA00001286"/>
    </source>
</evidence>
<dbReference type="Pfam" id="PF01035">
    <property type="entry name" value="DNA_binding_1"/>
    <property type="match status" value="1"/>
</dbReference>
<keyword evidence="5 14" id="KW-0489">Methyltransferase</keyword>
<evidence type="ECO:0000256" key="4">
    <source>
        <dbReference type="ARBA" id="ARBA00015377"/>
    </source>
</evidence>
<dbReference type="EMBL" id="MU157837">
    <property type="protein sequence ID" value="KAF9530922.1"/>
    <property type="molecule type" value="Genomic_DNA"/>
</dbReference>
<dbReference type="GO" id="GO:0003908">
    <property type="term" value="F:methylated-DNA-[protein]-cysteine S-methyltransferase activity"/>
    <property type="evidence" value="ECO:0007669"/>
    <property type="project" value="UniProtKB-EC"/>
</dbReference>
<evidence type="ECO:0000256" key="8">
    <source>
        <dbReference type="ARBA" id="ARBA00023204"/>
    </source>
</evidence>
<sequence length="193" mass="21375">MPAYRTRVSSETPSTDLAEASKPSRFFEASKTPKSRSKTVPGTGMASEASSEDIQVETVLKKALFPTTDSARKEFKNHAGKHLTLHQWAVYDFTLTIPSGKVTTYKDVAQMIGGSPRSVGNALRNNPFPPYVPCHRVIASDHFVGGFYGEWGKDHKTGTRYNQKVNLLANEGVSFSEKGYLLDVSESIWRRTT</sequence>
<dbReference type="PROSITE" id="PS00374">
    <property type="entry name" value="MGMT"/>
    <property type="match status" value="1"/>
</dbReference>
<accession>A0A9P6ELD5</accession>
<keyword evidence="8" id="KW-0234">DNA repair</keyword>
<comment type="catalytic activity">
    <reaction evidence="1">
        <text>a 4-O-methyl-thymidine in DNA + L-cysteinyl-[protein] = a thymidine in DNA + S-methyl-L-cysteinyl-[protein]</text>
        <dbReference type="Rhea" id="RHEA:53428"/>
        <dbReference type="Rhea" id="RHEA-COMP:10131"/>
        <dbReference type="Rhea" id="RHEA-COMP:10132"/>
        <dbReference type="Rhea" id="RHEA-COMP:13555"/>
        <dbReference type="Rhea" id="RHEA-COMP:13556"/>
        <dbReference type="ChEBI" id="CHEBI:29950"/>
        <dbReference type="ChEBI" id="CHEBI:82612"/>
        <dbReference type="ChEBI" id="CHEBI:137386"/>
        <dbReference type="ChEBI" id="CHEBI:137387"/>
        <dbReference type="EC" id="2.1.1.63"/>
    </reaction>
</comment>
<evidence type="ECO:0000259" key="13">
    <source>
        <dbReference type="Pfam" id="PF01035"/>
    </source>
</evidence>
<protein>
    <recommendedName>
        <fullName evidence="4">Methylated-DNA--protein-cysteine methyltransferase</fullName>
        <ecNumber evidence="3">2.1.1.63</ecNumber>
    </recommendedName>
    <alternativeName>
        <fullName evidence="9">6-O-methylguanine-DNA methyltransferase</fullName>
    </alternativeName>
    <alternativeName>
        <fullName evidence="10">O-6-methylguanine-DNA-alkyltransferase</fullName>
    </alternativeName>
</protein>
<dbReference type="InterPro" id="IPR036388">
    <property type="entry name" value="WH-like_DNA-bd_sf"/>
</dbReference>
<dbReference type="InterPro" id="IPR001497">
    <property type="entry name" value="MethylDNA_cys_MeTrfase_AS"/>
</dbReference>
<dbReference type="Proteomes" id="UP000807306">
    <property type="component" value="Unassembled WGS sequence"/>
</dbReference>
<gene>
    <name evidence="14" type="ORF">CPB83DRAFT_849873</name>
</gene>
<evidence type="ECO:0000256" key="3">
    <source>
        <dbReference type="ARBA" id="ARBA00011918"/>
    </source>
</evidence>
<evidence type="ECO:0000256" key="5">
    <source>
        <dbReference type="ARBA" id="ARBA00022603"/>
    </source>
</evidence>
<keyword evidence="15" id="KW-1185">Reference proteome</keyword>
<comment type="similarity">
    <text evidence="2">Belongs to the MGMT family.</text>
</comment>
<feature type="region of interest" description="Disordered" evidence="12">
    <location>
        <begin position="1"/>
        <end position="51"/>
    </location>
</feature>
<comment type="catalytic activity">
    <reaction evidence="11">
        <text>a 6-O-methyl-2'-deoxyguanosine in DNA + L-cysteinyl-[protein] = S-methyl-L-cysteinyl-[protein] + a 2'-deoxyguanosine in DNA</text>
        <dbReference type="Rhea" id="RHEA:24000"/>
        <dbReference type="Rhea" id="RHEA-COMP:10131"/>
        <dbReference type="Rhea" id="RHEA-COMP:10132"/>
        <dbReference type="Rhea" id="RHEA-COMP:11367"/>
        <dbReference type="Rhea" id="RHEA-COMP:11368"/>
        <dbReference type="ChEBI" id="CHEBI:29950"/>
        <dbReference type="ChEBI" id="CHEBI:82612"/>
        <dbReference type="ChEBI" id="CHEBI:85445"/>
        <dbReference type="ChEBI" id="CHEBI:85448"/>
        <dbReference type="EC" id="2.1.1.63"/>
    </reaction>
</comment>
<dbReference type="GO" id="GO:0006281">
    <property type="term" value="P:DNA repair"/>
    <property type="evidence" value="ECO:0007669"/>
    <property type="project" value="UniProtKB-KW"/>
</dbReference>
<evidence type="ECO:0000256" key="10">
    <source>
        <dbReference type="ARBA" id="ARBA00031621"/>
    </source>
</evidence>
<evidence type="ECO:0000256" key="7">
    <source>
        <dbReference type="ARBA" id="ARBA00022763"/>
    </source>
</evidence>
<dbReference type="OrthoDB" id="1907495at2759"/>
<evidence type="ECO:0000256" key="12">
    <source>
        <dbReference type="SAM" id="MobiDB-lite"/>
    </source>
</evidence>
<evidence type="ECO:0000313" key="14">
    <source>
        <dbReference type="EMBL" id="KAF9530922.1"/>
    </source>
</evidence>
<dbReference type="PANTHER" id="PTHR10815">
    <property type="entry name" value="METHYLATED-DNA--PROTEIN-CYSTEINE METHYLTRANSFERASE"/>
    <property type="match status" value="1"/>
</dbReference>
<dbReference type="CDD" id="cd06445">
    <property type="entry name" value="ATase"/>
    <property type="match status" value="1"/>
</dbReference>
<organism evidence="14 15">
    <name type="scientific">Crepidotus variabilis</name>
    <dbReference type="NCBI Taxonomy" id="179855"/>
    <lineage>
        <taxon>Eukaryota</taxon>
        <taxon>Fungi</taxon>
        <taxon>Dikarya</taxon>
        <taxon>Basidiomycota</taxon>
        <taxon>Agaricomycotina</taxon>
        <taxon>Agaricomycetes</taxon>
        <taxon>Agaricomycetidae</taxon>
        <taxon>Agaricales</taxon>
        <taxon>Agaricineae</taxon>
        <taxon>Crepidotaceae</taxon>
        <taxon>Crepidotus</taxon>
    </lineage>
</organism>
<dbReference type="GO" id="GO:0032259">
    <property type="term" value="P:methylation"/>
    <property type="evidence" value="ECO:0007669"/>
    <property type="project" value="UniProtKB-KW"/>
</dbReference>
<evidence type="ECO:0000256" key="6">
    <source>
        <dbReference type="ARBA" id="ARBA00022679"/>
    </source>
</evidence>
<feature type="domain" description="Methylated-DNA-[protein]-cysteine S-methyltransferase DNA binding" evidence="13">
    <location>
        <begin position="87"/>
        <end position="173"/>
    </location>
</feature>
<dbReference type="AlphaFoldDB" id="A0A9P6ELD5"/>
<dbReference type="NCBIfam" id="TIGR00589">
    <property type="entry name" value="ogt"/>
    <property type="match status" value="1"/>
</dbReference>